<evidence type="ECO:0000256" key="4">
    <source>
        <dbReference type="ARBA" id="ARBA00022989"/>
    </source>
</evidence>
<feature type="transmembrane region" description="Helical" evidence="7">
    <location>
        <begin position="184"/>
        <end position="205"/>
    </location>
</feature>
<feature type="compositionally biased region" description="Polar residues" evidence="6">
    <location>
        <begin position="44"/>
        <end position="56"/>
    </location>
</feature>
<dbReference type="AlphaFoldDB" id="A0A022VRB2"/>
<feature type="transmembrane region" description="Helical" evidence="7">
    <location>
        <begin position="493"/>
        <end position="514"/>
    </location>
</feature>
<evidence type="ECO:0000313" key="9">
    <source>
        <dbReference type="EMBL" id="EZF48832.1"/>
    </source>
</evidence>
<dbReference type="InterPro" id="IPR036259">
    <property type="entry name" value="MFS_trans_sf"/>
</dbReference>
<dbReference type="OrthoDB" id="5296287at2759"/>
<keyword evidence="5 7" id="KW-0472">Membrane</keyword>
<feature type="region of interest" description="Disordered" evidence="6">
    <location>
        <begin position="1"/>
        <end position="56"/>
    </location>
</feature>
<organism evidence="9">
    <name type="scientific">Trichophyton rubrum CBS 288.86</name>
    <dbReference type="NCBI Taxonomy" id="1215330"/>
    <lineage>
        <taxon>Eukaryota</taxon>
        <taxon>Fungi</taxon>
        <taxon>Dikarya</taxon>
        <taxon>Ascomycota</taxon>
        <taxon>Pezizomycotina</taxon>
        <taxon>Eurotiomycetes</taxon>
        <taxon>Eurotiomycetidae</taxon>
        <taxon>Onygenales</taxon>
        <taxon>Arthrodermataceae</taxon>
        <taxon>Trichophyton</taxon>
    </lineage>
</organism>
<keyword evidence="4 7" id="KW-1133">Transmembrane helix</keyword>
<feature type="transmembrane region" description="Helical" evidence="7">
    <location>
        <begin position="158"/>
        <end position="177"/>
    </location>
</feature>
<accession>A0A022VRB2</accession>
<dbReference type="PANTHER" id="PTHR23502:SF68">
    <property type="entry name" value="MULTIDRUG TRANSPORTER, PUTATIVE (AFU_ORTHOLOGUE AFUA_3G01120)-RELATED"/>
    <property type="match status" value="1"/>
</dbReference>
<feature type="transmembrane region" description="Helical" evidence="7">
    <location>
        <begin position="244"/>
        <end position="268"/>
    </location>
</feature>
<name>A0A022VRB2_TRIRU</name>
<evidence type="ECO:0000256" key="2">
    <source>
        <dbReference type="ARBA" id="ARBA00008335"/>
    </source>
</evidence>
<feature type="transmembrane region" description="Helical" evidence="7">
    <location>
        <begin position="274"/>
        <end position="294"/>
    </location>
</feature>
<dbReference type="Gene3D" id="1.20.1250.20">
    <property type="entry name" value="MFS general substrate transporter like domains"/>
    <property type="match status" value="1"/>
</dbReference>
<dbReference type="CDD" id="cd17323">
    <property type="entry name" value="MFS_Tpo1_MDR_like"/>
    <property type="match status" value="1"/>
</dbReference>
<dbReference type="EMBL" id="KK207918">
    <property type="protein sequence ID" value="EZF48832.1"/>
    <property type="molecule type" value="Genomic_DNA"/>
</dbReference>
<evidence type="ECO:0000256" key="5">
    <source>
        <dbReference type="ARBA" id="ARBA00023136"/>
    </source>
</evidence>
<evidence type="ECO:0000256" key="7">
    <source>
        <dbReference type="SAM" id="Phobius"/>
    </source>
</evidence>
<proteinExistence type="inferred from homology"/>
<feature type="transmembrane region" description="Helical" evidence="7">
    <location>
        <begin position="117"/>
        <end position="138"/>
    </location>
</feature>
<dbReference type="PANTHER" id="PTHR23502">
    <property type="entry name" value="MAJOR FACILITATOR SUPERFAMILY"/>
    <property type="match status" value="1"/>
</dbReference>
<feature type="transmembrane region" description="Helical" evidence="7">
    <location>
        <begin position="211"/>
        <end position="232"/>
    </location>
</feature>
<reference evidence="9" key="1">
    <citation type="submission" date="2014-02" db="EMBL/GenBank/DDBJ databases">
        <title>The Genome Sequence of Trichophyton rubrum (morphotype fischeri) CBS 288.86.</title>
        <authorList>
            <consortium name="The Broad Institute Genomics Platform"/>
            <person name="Cuomo C.A."/>
            <person name="White T.C."/>
            <person name="Graser Y."/>
            <person name="Martinez-Rossi N."/>
            <person name="Heitman J."/>
            <person name="Young S.K."/>
            <person name="Zeng Q."/>
            <person name="Gargeya S."/>
            <person name="Abouelleil A."/>
            <person name="Alvarado L."/>
            <person name="Chapman S.B."/>
            <person name="Gainer-Dewar J."/>
            <person name="Goldberg J."/>
            <person name="Griggs A."/>
            <person name="Gujja S."/>
            <person name="Hansen M."/>
            <person name="Howarth C."/>
            <person name="Imamovic A."/>
            <person name="Larimer J."/>
            <person name="Martinez D."/>
            <person name="Murphy C."/>
            <person name="Pearson M.D."/>
            <person name="Persinoti G."/>
            <person name="Poon T."/>
            <person name="Priest M."/>
            <person name="Roberts A.D."/>
            <person name="Saif S."/>
            <person name="Shea T.D."/>
            <person name="Sykes S.N."/>
            <person name="Wortman J."/>
            <person name="Nusbaum C."/>
            <person name="Birren B."/>
        </authorList>
    </citation>
    <scope>NUCLEOTIDE SEQUENCE [LARGE SCALE GENOMIC DNA]</scope>
    <source>
        <strain evidence="9">CBS 288.86</strain>
    </source>
</reference>
<keyword evidence="3 7" id="KW-0812">Transmembrane</keyword>
<dbReference type="Proteomes" id="UP000023758">
    <property type="component" value="Unassembled WGS sequence"/>
</dbReference>
<comment type="similarity">
    <text evidence="2">Belongs to the major facilitator superfamily.</text>
</comment>
<dbReference type="GO" id="GO:0022857">
    <property type="term" value="F:transmembrane transporter activity"/>
    <property type="evidence" value="ECO:0007669"/>
    <property type="project" value="InterPro"/>
</dbReference>
<feature type="transmembrane region" description="Helical" evidence="7">
    <location>
        <begin position="386"/>
        <end position="406"/>
    </location>
</feature>
<comment type="subcellular location">
    <subcellularLocation>
        <location evidence="1">Membrane</location>
        <topology evidence="1">Multi-pass membrane protein</topology>
    </subcellularLocation>
</comment>
<dbReference type="PROSITE" id="PS50850">
    <property type="entry name" value="MFS"/>
    <property type="match status" value="1"/>
</dbReference>
<dbReference type="GO" id="GO:0016020">
    <property type="term" value="C:membrane"/>
    <property type="evidence" value="ECO:0007669"/>
    <property type="project" value="UniProtKB-SubCell"/>
</dbReference>
<feature type="transmembrane region" description="Helical" evidence="7">
    <location>
        <begin position="427"/>
        <end position="448"/>
    </location>
</feature>
<dbReference type="SUPFAM" id="SSF103473">
    <property type="entry name" value="MFS general substrate transporter"/>
    <property type="match status" value="1"/>
</dbReference>
<evidence type="ECO:0000259" key="8">
    <source>
        <dbReference type="PROSITE" id="PS50850"/>
    </source>
</evidence>
<feature type="transmembrane region" description="Helical" evidence="7">
    <location>
        <begin position="343"/>
        <end position="366"/>
    </location>
</feature>
<gene>
    <name evidence="9" type="ORF">H103_07573</name>
</gene>
<sequence>MSSPPQTSKLEESDKASTIVPPVSGDNGNTRFSEKGSIPSSSSENLQSDQTIAEDQNISTVITSNGSADVEKAIPEAPVATKRVPEGYKEYNDPNIVYWDGPDDPAHPQNWSPIKKVVIVSCVGLITLLTPLGSSMFAPGVGEVMKEFNSTNPELASFVVSVYLLGFSFGPLIVAPLSEMYGRAPLYTICNVLFVIFNIACAVANSLESLIVFRFLAGTAGSAPLTIGAGTISDMIRQEKRGGALAAWALGPLLGPVIGPIAGAFLTQALGWRWTFWVLSIASGAVALNTFIWLNESYHPAILARKTKRLIQETGNTNLRSALDSGQKPKDLFFQSIVRPTKMLFLSPIVFLLSLYAAVVYGYLYLLFTTISGVFIGKYHFSQGTVGLSFLGIGIGCLLGLGVLGMTSDRLLKSLAARNGGVMKPEYRLPPLIPGSLFVPIGLFWYGWSSEKGVHYVIPIIGTAFVGIGMIFTFMTISTYLVDAYTRHSASALAANSVLRSIVGAVLPLCGQRMYKSLGLGWGNSLLAFIALALAPLPIVFYVYGERIRTSKRFAVIL</sequence>
<protein>
    <recommendedName>
        <fullName evidence="8">Major facilitator superfamily (MFS) profile domain-containing protein</fullName>
    </recommendedName>
</protein>
<dbReference type="FunFam" id="1.20.1250.20:FF:000011">
    <property type="entry name" value="MFS multidrug transporter, putative"/>
    <property type="match status" value="1"/>
</dbReference>
<evidence type="ECO:0000256" key="3">
    <source>
        <dbReference type="ARBA" id="ARBA00022692"/>
    </source>
</evidence>
<feature type="transmembrane region" description="Helical" evidence="7">
    <location>
        <begin position="526"/>
        <end position="544"/>
    </location>
</feature>
<dbReference type="InterPro" id="IPR011701">
    <property type="entry name" value="MFS"/>
</dbReference>
<evidence type="ECO:0000256" key="6">
    <source>
        <dbReference type="SAM" id="MobiDB-lite"/>
    </source>
</evidence>
<dbReference type="HOGENOM" id="CLU_008455_1_1_1"/>
<feature type="transmembrane region" description="Helical" evidence="7">
    <location>
        <begin position="454"/>
        <end position="481"/>
    </location>
</feature>
<dbReference type="InterPro" id="IPR020846">
    <property type="entry name" value="MFS_dom"/>
</dbReference>
<evidence type="ECO:0000256" key="1">
    <source>
        <dbReference type="ARBA" id="ARBA00004141"/>
    </source>
</evidence>
<feature type="domain" description="Major facilitator superfamily (MFS) profile" evidence="8">
    <location>
        <begin position="119"/>
        <end position="548"/>
    </location>
</feature>
<dbReference type="Pfam" id="PF07690">
    <property type="entry name" value="MFS_1"/>
    <property type="match status" value="1"/>
</dbReference>